<sequence length="68" mass="6550">MGAGGGARAGTGRGVCAGTGRGVCAARMRTSSDPAAVLEAVESEFGLAVDPREVAGPLPTVVVPVRAG</sequence>
<name>A0ABV4IW54_9ACTN</name>
<gene>
    <name evidence="1" type="ORF">KYY02_01810</name>
</gene>
<keyword evidence="2" id="KW-1185">Reference proteome</keyword>
<evidence type="ECO:0000313" key="1">
    <source>
        <dbReference type="EMBL" id="MEZ3177491.1"/>
    </source>
</evidence>
<reference evidence="1 2" key="1">
    <citation type="journal article" date="2021" name="Res Sq">
        <title>Streptomyces Pimoensis sp. nov., Isolated From the Taklimakan Desert in Xinjiang, China.</title>
        <authorList>
            <person name="Zhang P."/>
            <person name="Luo X."/>
            <person name="Luo X."/>
            <person name="Liu Z."/>
            <person name="Xia Z."/>
            <person name="Wan C."/>
            <person name="zhang L."/>
        </authorList>
    </citation>
    <scope>NUCLEOTIDE SEQUENCE [LARGE SCALE GENOMIC DNA]</scope>
    <source>
        <strain evidence="1 2">TRM75549</strain>
    </source>
</reference>
<dbReference type="EMBL" id="JAHWZY010000001">
    <property type="protein sequence ID" value="MEZ3177491.1"/>
    <property type="molecule type" value="Genomic_DNA"/>
</dbReference>
<protein>
    <submittedName>
        <fullName evidence="1">Uncharacterized protein</fullName>
    </submittedName>
</protein>
<accession>A0ABV4IW54</accession>
<evidence type="ECO:0000313" key="2">
    <source>
        <dbReference type="Proteomes" id="UP001567537"/>
    </source>
</evidence>
<dbReference type="Proteomes" id="UP001567537">
    <property type="component" value="Unassembled WGS sequence"/>
</dbReference>
<proteinExistence type="predicted"/>
<comment type="caution">
    <text evidence="1">The sequence shown here is derived from an EMBL/GenBank/DDBJ whole genome shotgun (WGS) entry which is preliminary data.</text>
</comment>
<dbReference type="RefSeq" id="WP_371235574.1">
    <property type="nucleotide sequence ID" value="NZ_JAHWZY010000001.1"/>
</dbReference>
<organism evidence="1 2">
    <name type="scientific">Streptomyces pimonensis</name>
    <dbReference type="NCBI Taxonomy" id="2860288"/>
    <lineage>
        <taxon>Bacteria</taxon>
        <taxon>Bacillati</taxon>
        <taxon>Actinomycetota</taxon>
        <taxon>Actinomycetes</taxon>
        <taxon>Kitasatosporales</taxon>
        <taxon>Streptomycetaceae</taxon>
        <taxon>Streptomyces</taxon>
    </lineage>
</organism>